<gene>
    <name evidence="1" type="ORF">KFK09_015091</name>
</gene>
<comment type="caution">
    <text evidence="1">The sequence shown here is derived from an EMBL/GenBank/DDBJ whole genome shotgun (WGS) entry which is preliminary data.</text>
</comment>
<name>A0A8T3B690_DENNO</name>
<organism evidence="1 2">
    <name type="scientific">Dendrobium nobile</name>
    <name type="common">Orchid</name>
    <dbReference type="NCBI Taxonomy" id="94219"/>
    <lineage>
        <taxon>Eukaryota</taxon>
        <taxon>Viridiplantae</taxon>
        <taxon>Streptophyta</taxon>
        <taxon>Embryophyta</taxon>
        <taxon>Tracheophyta</taxon>
        <taxon>Spermatophyta</taxon>
        <taxon>Magnoliopsida</taxon>
        <taxon>Liliopsida</taxon>
        <taxon>Asparagales</taxon>
        <taxon>Orchidaceae</taxon>
        <taxon>Epidendroideae</taxon>
        <taxon>Malaxideae</taxon>
        <taxon>Dendrobiinae</taxon>
        <taxon>Dendrobium</taxon>
    </lineage>
</organism>
<proteinExistence type="predicted"/>
<reference evidence="1" key="1">
    <citation type="journal article" date="2022" name="Front. Genet.">
        <title>Chromosome-Scale Assembly of the Dendrobium nobile Genome Provides Insights Into the Molecular Mechanism of the Biosynthesis of the Medicinal Active Ingredient of Dendrobium.</title>
        <authorList>
            <person name="Xu Q."/>
            <person name="Niu S.-C."/>
            <person name="Li K.-L."/>
            <person name="Zheng P.-J."/>
            <person name="Zhang X.-J."/>
            <person name="Jia Y."/>
            <person name="Liu Y."/>
            <person name="Niu Y.-X."/>
            <person name="Yu L.-H."/>
            <person name="Chen D.-F."/>
            <person name="Zhang G.-Q."/>
        </authorList>
    </citation>
    <scope>NUCLEOTIDE SEQUENCE</scope>
    <source>
        <tissue evidence="1">Leaf</tissue>
    </source>
</reference>
<protein>
    <submittedName>
        <fullName evidence="1">Uncharacterized protein</fullName>
    </submittedName>
</protein>
<dbReference type="EMBL" id="JAGYWB010000011">
    <property type="protein sequence ID" value="KAI0504143.1"/>
    <property type="molecule type" value="Genomic_DNA"/>
</dbReference>
<evidence type="ECO:0000313" key="2">
    <source>
        <dbReference type="Proteomes" id="UP000829196"/>
    </source>
</evidence>
<keyword evidence="2" id="KW-1185">Reference proteome</keyword>
<accession>A0A8T3B690</accession>
<evidence type="ECO:0000313" key="1">
    <source>
        <dbReference type="EMBL" id="KAI0504143.1"/>
    </source>
</evidence>
<dbReference type="Proteomes" id="UP000829196">
    <property type="component" value="Unassembled WGS sequence"/>
</dbReference>
<sequence length="99" mass="11355">MRTKQQRLKSTNWLERCFAHEYHSYLLQANMNFGNLLTSPSSRTNFGSHSLPSMSEKDVYDRLSSDTAAVVFNPTMPEKDVYGSSGIPIRKIYNFFPQA</sequence>
<dbReference type="AlphaFoldDB" id="A0A8T3B690"/>